<evidence type="ECO:0000313" key="1">
    <source>
        <dbReference type="EMBL" id="CAG2232399.1"/>
    </source>
</evidence>
<comment type="caution">
    <text evidence="1">The sequence shown here is derived from an EMBL/GenBank/DDBJ whole genome shotgun (WGS) entry which is preliminary data.</text>
</comment>
<sequence>MVTVSDDNTDDESTNASTQTISCIDIQRYRSLEKAIRVTAYVLRFIQNLRNLKDKRSIGFISVEERCKALKVLIVTVQQETFKDEIESLNSSSQKKVPLYADKHWARLYVQRVTPDLKTAVEYAFVTKSKDISQDIISKLPNKFIFKPNHMSGGLAIIEANKVTKCTSAYYRNCPSCNGIDLLQCLQKICDLWLQIVFNPGKEKYYQYIPPKCMFEEYLGSSGFLWTIECSHSMVNPILFRLTKQKMDVILTTFSRQNGSGFK</sequence>
<dbReference type="Proteomes" id="UP000683360">
    <property type="component" value="Unassembled WGS sequence"/>
</dbReference>
<dbReference type="OrthoDB" id="10278163at2759"/>
<dbReference type="EMBL" id="CAJPWZ010002182">
    <property type="protein sequence ID" value="CAG2232399.1"/>
    <property type="molecule type" value="Genomic_DNA"/>
</dbReference>
<accession>A0A8S3TUJ3</accession>
<gene>
    <name evidence="1" type="ORF">MEDL_45101</name>
</gene>
<proteinExistence type="predicted"/>
<keyword evidence="2" id="KW-1185">Reference proteome</keyword>
<protein>
    <submittedName>
        <fullName evidence="1">Uncharacterized protein</fullName>
    </submittedName>
</protein>
<organism evidence="1 2">
    <name type="scientific">Mytilus edulis</name>
    <name type="common">Blue mussel</name>
    <dbReference type="NCBI Taxonomy" id="6550"/>
    <lineage>
        <taxon>Eukaryota</taxon>
        <taxon>Metazoa</taxon>
        <taxon>Spiralia</taxon>
        <taxon>Lophotrochozoa</taxon>
        <taxon>Mollusca</taxon>
        <taxon>Bivalvia</taxon>
        <taxon>Autobranchia</taxon>
        <taxon>Pteriomorphia</taxon>
        <taxon>Mytilida</taxon>
        <taxon>Mytiloidea</taxon>
        <taxon>Mytilidae</taxon>
        <taxon>Mytilinae</taxon>
        <taxon>Mytilus</taxon>
    </lineage>
</organism>
<dbReference type="AlphaFoldDB" id="A0A8S3TUJ3"/>
<reference evidence="1" key="1">
    <citation type="submission" date="2021-03" db="EMBL/GenBank/DDBJ databases">
        <authorList>
            <person name="Bekaert M."/>
        </authorList>
    </citation>
    <scope>NUCLEOTIDE SEQUENCE</scope>
</reference>
<evidence type="ECO:0000313" key="2">
    <source>
        <dbReference type="Proteomes" id="UP000683360"/>
    </source>
</evidence>
<name>A0A8S3TUJ3_MYTED</name>